<dbReference type="SUPFAM" id="SSF46785">
    <property type="entry name" value="Winged helix' DNA-binding domain"/>
    <property type="match status" value="1"/>
</dbReference>
<evidence type="ECO:0000313" key="3">
    <source>
        <dbReference type="Proteomes" id="UP000321547"/>
    </source>
</evidence>
<dbReference type="InterPro" id="IPR036390">
    <property type="entry name" value="WH_DNA-bd_sf"/>
</dbReference>
<gene>
    <name evidence="2" type="ORF">HHA03_08900</name>
</gene>
<dbReference type="Proteomes" id="UP000321547">
    <property type="component" value="Unassembled WGS sequence"/>
</dbReference>
<sequence>MLVERDVIPDTPVVIEYALTDQGRSMEPILKSIEQWWMLLNDSYLLVKSVSHLSHPH</sequence>
<comment type="caution">
    <text evidence="2">The sequence shown here is derived from an EMBL/GenBank/DDBJ whole genome shotgun (WGS) entry which is preliminary data.</text>
</comment>
<evidence type="ECO:0000259" key="1">
    <source>
        <dbReference type="PROSITE" id="PS51118"/>
    </source>
</evidence>
<dbReference type="Gene3D" id="1.10.10.10">
    <property type="entry name" value="Winged helix-like DNA-binding domain superfamily/Winged helix DNA-binding domain"/>
    <property type="match status" value="1"/>
</dbReference>
<accession>A0ABQ0VJV1</accession>
<dbReference type="InterPro" id="IPR036388">
    <property type="entry name" value="WH-like_DNA-bd_sf"/>
</dbReference>
<dbReference type="PROSITE" id="PS51118">
    <property type="entry name" value="HTH_HXLR"/>
    <property type="match status" value="1"/>
</dbReference>
<dbReference type="InterPro" id="IPR002577">
    <property type="entry name" value="HTH_HxlR"/>
</dbReference>
<dbReference type="Pfam" id="PF01638">
    <property type="entry name" value="HxlR"/>
    <property type="match status" value="1"/>
</dbReference>
<reference evidence="2 3" key="1">
    <citation type="submission" date="2019-07" db="EMBL/GenBank/DDBJ databases">
        <title>Whole genome shotgun sequence of Halolactibacillus halophilus NBRC 100868.</title>
        <authorList>
            <person name="Hosoyama A."/>
            <person name="Uohara A."/>
            <person name="Ohji S."/>
            <person name="Ichikawa N."/>
        </authorList>
    </citation>
    <scope>NUCLEOTIDE SEQUENCE [LARGE SCALE GENOMIC DNA]</scope>
    <source>
        <strain evidence="2 3">NBRC 100868</strain>
    </source>
</reference>
<feature type="domain" description="HTH hxlR-type" evidence="1">
    <location>
        <begin position="1"/>
        <end position="45"/>
    </location>
</feature>
<dbReference type="RefSeq" id="WP_089831096.1">
    <property type="nucleotide sequence ID" value="NZ_BJWI01000009.1"/>
</dbReference>
<protein>
    <recommendedName>
        <fullName evidence="1">HTH hxlR-type domain-containing protein</fullName>
    </recommendedName>
</protein>
<proteinExistence type="predicted"/>
<evidence type="ECO:0000313" key="2">
    <source>
        <dbReference type="EMBL" id="GEM01358.1"/>
    </source>
</evidence>
<dbReference type="EMBL" id="BJWI01000009">
    <property type="protein sequence ID" value="GEM01358.1"/>
    <property type="molecule type" value="Genomic_DNA"/>
</dbReference>
<keyword evidence="3" id="KW-1185">Reference proteome</keyword>
<name>A0ABQ0VJV1_9BACI</name>
<organism evidence="2 3">
    <name type="scientific">Halolactibacillus halophilus</name>
    <dbReference type="NCBI Taxonomy" id="306540"/>
    <lineage>
        <taxon>Bacteria</taxon>
        <taxon>Bacillati</taxon>
        <taxon>Bacillota</taxon>
        <taxon>Bacilli</taxon>
        <taxon>Bacillales</taxon>
        <taxon>Bacillaceae</taxon>
        <taxon>Halolactibacillus</taxon>
    </lineage>
</organism>